<protein>
    <submittedName>
        <fullName evidence="2">Uncharacterized protein</fullName>
    </submittedName>
</protein>
<keyword evidence="1" id="KW-1185">Reference proteome</keyword>
<dbReference type="AlphaFoldDB" id="A0A915E505"/>
<proteinExistence type="predicted"/>
<sequence length="83" mass="9982">MTRKKKKREKRQQPEDPLKHREVAYLSAWKGWSSMVSFTCRAVPRKVRLYIFPEQSSEKDDGVNKFEPFQWQRLIPLRSSEAE</sequence>
<dbReference type="WBParaSite" id="jg2901">
    <property type="protein sequence ID" value="jg2901"/>
    <property type="gene ID" value="jg2901"/>
</dbReference>
<evidence type="ECO:0000313" key="1">
    <source>
        <dbReference type="Proteomes" id="UP000887574"/>
    </source>
</evidence>
<organism evidence="1 2">
    <name type="scientific">Ditylenchus dipsaci</name>
    <dbReference type="NCBI Taxonomy" id="166011"/>
    <lineage>
        <taxon>Eukaryota</taxon>
        <taxon>Metazoa</taxon>
        <taxon>Ecdysozoa</taxon>
        <taxon>Nematoda</taxon>
        <taxon>Chromadorea</taxon>
        <taxon>Rhabditida</taxon>
        <taxon>Tylenchina</taxon>
        <taxon>Tylenchomorpha</taxon>
        <taxon>Sphaerularioidea</taxon>
        <taxon>Anguinidae</taxon>
        <taxon>Anguininae</taxon>
        <taxon>Ditylenchus</taxon>
    </lineage>
</organism>
<reference evidence="2" key="1">
    <citation type="submission" date="2022-11" db="UniProtKB">
        <authorList>
            <consortium name="WormBaseParasite"/>
        </authorList>
    </citation>
    <scope>IDENTIFICATION</scope>
</reference>
<name>A0A915E505_9BILA</name>
<evidence type="ECO:0000313" key="2">
    <source>
        <dbReference type="WBParaSite" id="jg2901"/>
    </source>
</evidence>
<accession>A0A915E505</accession>
<dbReference type="Proteomes" id="UP000887574">
    <property type="component" value="Unplaced"/>
</dbReference>